<protein>
    <submittedName>
        <fullName evidence="9">MFS transporter</fullName>
    </submittedName>
</protein>
<dbReference type="EMBL" id="JAUUCC010000001">
    <property type="protein sequence ID" value="MEE2048977.1"/>
    <property type="molecule type" value="Genomic_DNA"/>
</dbReference>
<evidence type="ECO:0000256" key="5">
    <source>
        <dbReference type="ARBA" id="ARBA00023136"/>
    </source>
</evidence>
<keyword evidence="5 7" id="KW-0472">Membrane</keyword>
<feature type="compositionally biased region" description="Basic and acidic residues" evidence="6">
    <location>
        <begin position="415"/>
        <end position="425"/>
    </location>
</feature>
<evidence type="ECO:0000313" key="10">
    <source>
        <dbReference type="Proteomes" id="UP001348641"/>
    </source>
</evidence>
<dbReference type="PANTHER" id="PTHR23513">
    <property type="entry name" value="INTEGRAL MEMBRANE EFFLUX PROTEIN-RELATED"/>
    <property type="match status" value="1"/>
</dbReference>
<keyword evidence="3 7" id="KW-0812">Transmembrane</keyword>
<dbReference type="Gene3D" id="1.20.1250.20">
    <property type="entry name" value="MFS general substrate transporter like domains"/>
    <property type="match status" value="1"/>
</dbReference>
<feature type="transmembrane region" description="Helical" evidence="7">
    <location>
        <begin position="295"/>
        <end position="315"/>
    </location>
</feature>
<evidence type="ECO:0000256" key="3">
    <source>
        <dbReference type="ARBA" id="ARBA00022692"/>
    </source>
</evidence>
<accession>A0ABU7KI64</accession>
<dbReference type="Pfam" id="PF07690">
    <property type="entry name" value="MFS_1"/>
    <property type="match status" value="1"/>
</dbReference>
<keyword evidence="2" id="KW-1003">Cell membrane</keyword>
<evidence type="ECO:0000256" key="2">
    <source>
        <dbReference type="ARBA" id="ARBA00022475"/>
    </source>
</evidence>
<feature type="domain" description="Major facilitator superfamily (MFS) profile" evidence="8">
    <location>
        <begin position="16"/>
        <end position="407"/>
    </location>
</feature>
<keyword evidence="4 7" id="KW-1133">Transmembrane helix</keyword>
<evidence type="ECO:0000256" key="6">
    <source>
        <dbReference type="SAM" id="MobiDB-lite"/>
    </source>
</evidence>
<feature type="transmembrane region" description="Helical" evidence="7">
    <location>
        <begin position="176"/>
        <end position="196"/>
    </location>
</feature>
<dbReference type="RefSeq" id="WP_330156286.1">
    <property type="nucleotide sequence ID" value="NZ_BAAAJA010000006.1"/>
</dbReference>
<proteinExistence type="predicted"/>
<name>A0ABU7KI64_9ACTN</name>
<dbReference type="InterPro" id="IPR011701">
    <property type="entry name" value="MFS"/>
</dbReference>
<feature type="transmembrane region" description="Helical" evidence="7">
    <location>
        <begin position="263"/>
        <end position="288"/>
    </location>
</feature>
<feature type="transmembrane region" description="Helical" evidence="7">
    <location>
        <begin position="47"/>
        <end position="70"/>
    </location>
</feature>
<dbReference type="PROSITE" id="PS50850">
    <property type="entry name" value="MFS"/>
    <property type="match status" value="1"/>
</dbReference>
<dbReference type="Proteomes" id="UP001348641">
    <property type="component" value="Unassembled WGS sequence"/>
</dbReference>
<dbReference type="PANTHER" id="PTHR23513:SF6">
    <property type="entry name" value="MAJOR FACILITATOR SUPERFAMILY ASSOCIATED DOMAIN-CONTAINING PROTEIN"/>
    <property type="match status" value="1"/>
</dbReference>
<comment type="subcellular location">
    <subcellularLocation>
        <location evidence="1">Cell membrane</location>
        <topology evidence="1">Multi-pass membrane protein</topology>
    </subcellularLocation>
</comment>
<evidence type="ECO:0000256" key="7">
    <source>
        <dbReference type="SAM" id="Phobius"/>
    </source>
</evidence>
<feature type="transmembrane region" description="Helical" evidence="7">
    <location>
        <begin position="356"/>
        <end position="378"/>
    </location>
</feature>
<dbReference type="SUPFAM" id="SSF103473">
    <property type="entry name" value="MFS general substrate transporter"/>
    <property type="match status" value="1"/>
</dbReference>
<evidence type="ECO:0000256" key="4">
    <source>
        <dbReference type="ARBA" id="ARBA00022989"/>
    </source>
</evidence>
<feature type="transmembrane region" description="Helical" evidence="7">
    <location>
        <begin position="321"/>
        <end position="344"/>
    </location>
</feature>
<feature type="transmembrane region" description="Helical" evidence="7">
    <location>
        <begin position="20"/>
        <end position="41"/>
    </location>
</feature>
<dbReference type="InterPro" id="IPR020846">
    <property type="entry name" value="MFS_dom"/>
</dbReference>
<feature type="transmembrane region" description="Helical" evidence="7">
    <location>
        <begin position="91"/>
        <end position="120"/>
    </location>
</feature>
<organism evidence="9 10">
    <name type="scientific">Nocardiopsis tropica</name>
    <dbReference type="NCBI Taxonomy" id="109330"/>
    <lineage>
        <taxon>Bacteria</taxon>
        <taxon>Bacillati</taxon>
        <taxon>Actinomycetota</taxon>
        <taxon>Actinomycetes</taxon>
        <taxon>Streptosporangiales</taxon>
        <taxon>Nocardiopsidaceae</taxon>
        <taxon>Nocardiopsis</taxon>
    </lineage>
</organism>
<dbReference type="InterPro" id="IPR036259">
    <property type="entry name" value="MFS_trans_sf"/>
</dbReference>
<sequence>MTGPETLPVPLRRNRSFRILWTGQFVAQFGPGMGAVAYPLILLDSGGTPALVGTVTFALGVAAIAARLPGGAAADRFDRRALMIGAQGSRALAMGFLVLVLVVVGDSTLLLWAVVAVALVDVVGHEGYRFAERAALRHIVPPSQLSAAVGQNEARNQIASILGPVAGGWLMAVSRVLPFGAAAAGHAVAAIGLVFVRERLQGPREPAASVEGPRHRRWTEAFSWIGERPPLQVLLLAGAAPNLVINGVMLTVVMVGADAGVGSAAIGAVLGTVGLGGICGALGASALLRRFSPRTLVLVTLWVLPLTVVAAIPLVDHWSVVFPLAVAVAMAPLLSIILGTYQLLTTPDRLQARVGSACTFISGVVAPLGPLVAGFGVQYTGTPLLFSGFALLLLGVAALVTALPATRELTSFPRQPDRPAGKSSDEAPPSAKEAP</sequence>
<evidence type="ECO:0000259" key="8">
    <source>
        <dbReference type="PROSITE" id="PS50850"/>
    </source>
</evidence>
<feature type="transmembrane region" description="Helical" evidence="7">
    <location>
        <begin position="233"/>
        <end position="257"/>
    </location>
</feature>
<feature type="region of interest" description="Disordered" evidence="6">
    <location>
        <begin position="410"/>
        <end position="435"/>
    </location>
</feature>
<reference evidence="9 10" key="1">
    <citation type="submission" date="2023-07" db="EMBL/GenBank/DDBJ databases">
        <authorList>
            <person name="Girao M."/>
            <person name="Carvalho M.F."/>
        </authorList>
    </citation>
    <scope>NUCLEOTIDE SEQUENCE [LARGE SCALE GENOMIC DNA]</scope>
    <source>
        <strain evidence="9 10">66/93</strain>
    </source>
</reference>
<evidence type="ECO:0000256" key="1">
    <source>
        <dbReference type="ARBA" id="ARBA00004651"/>
    </source>
</evidence>
<comment type="caution">
    <text evidence="9">The sequence shown here is derived from an EMBL/GenBank/DDBJ whole genome shotgun (WGS) entry which is preliminary data.</text>
</comment>
<evidence type="ECO:0000313" key="9">
    <source>
        <dbReference type="EMBL" id="MEE2048977.1"/>
    </source>
</evidence>
<dbReference type="CDD" id="cd06173">
    <property type="entry name" value="MFS_MefA_like"/>
    <property type="match status" value="1"/>
</dbReference>
<feature type="transmembrane region" description="Helical" evidence="7">
    <location>
        <begin position="384"/>
        <end position="405"/>
    </location>
</feature>
<gene>
    <name evidence="9" type="ORF">Q8A49_00505</name>
</gene>